<feature type="active site" description="Nucleophile" evidence="1">
    <location>
        <position position="39"/>
    </location>
</feature>
<feature type="site" description="Lowers pKa of active site Cys" evidence="3">
    <location>
        <position position="254"/>
    </location>
</feature>
<dbReference type="PANTHER" id="PTHR32419">
    <property type="entry name" value="GLUTATHIONYL-HYDROQUINONE REDUCTASE"/>
    <property type="match status" value="1"/>
</dbReference>
<dbReference type="Gene3D" id="1.20.1050.10">
    <property type="match status" value="1"/>
</dbReference>
<dbReference type="EMBL" id="JAEHOE010000189">
    <property type="protein sequence ID" value="KAG2483119.1"/>
    <property type="molecule type" value="Genomic_DNA"/>
</dbReference>
<sequence length="333" mass="37159">MATEEAKPALPPNFTHKIEQGTRFEPEAARYHLYVSLGCPFACRCLTAMYLKGLDHAIGVSVTHPTWQRTRPEDDKDEHLGWVFRAPTDPPLSSSTGHGSFGCEGCVPDDINGAITVRQLYDMAGGTSGKYSVPVLWDKKEKTIVNNESAEIIRIFNTAFNAVAKHPEVDLYPEGPLRAAIDDANDWTPSVFSQVYGCGFATTQEAYDKAVEAVFGGLDRCEEVLSKQRYIAGSELSEVDIKLFQSLIRFDSAYYILFKACKRAIRDYPNISGYVRDLYSNPAFSRTVDMYHIRVSYFGSMPALNPYAIVPAAGEPWWEQPSDRAERFGAAKH</sequence>
<name>A0A835XGU0_9CHLO</name>
<dbReference type="Gene3D" id="3.40.30.10">
    <property type="entry name" value="Glutaredoxin"/>
    <property type="match status" value="1"/>
</dbReference>
<evidence type="ECO:0000259" key="4">
    <source>
        <dbReference type="PROSITE" id="PS50405"/>
    </source>
</evidence>
<dbReference type="OrthoDB" id="2309723at2759"/>
<proteinExistence type="predicted"/>
<dbReference type="InterPro" id="IPR047047">
    <property type="entry name" value="GST_Omega-like_C"/>
</dbReference>
<organism evidence="5 6">
    <name type="scientific">Edaphochlamys debaryana</name>
    <dbReference type="NCBI Taxonomy" id="47281"/>
    <lineage>
        <taxon>Eukaryota</taxon>
        <taxon>Viridiplantae</taxon>
        <taxon>Chlorophyta</taxon>
        <taxon>core chlorophytes</taxon>
        <taxon>Chlorophyceae</taxon>
        <taxon>CS clade</taxon>
        <taxon>Chlamydomonadales</taxon>
        <taxon>Chlamydomonadales incertae sedis</taxon>
        <taxon>Edaphochlamys</taxon>
    </lineage>
</organism>
<dbReference type="InterPro" id="IPR010987">
    <property type="entry name" value="Glutathione-S-Trfase_C-like"/>
</dbReference>
<dbReference type="InterPro" id="IPR036249">
    <property type="entry name" value="Thioredoxin-like_sf"/>
</dbReference>
<feature type="site" description="Lowers pKa of active site Cys" evidence="3">
    <location>
        <position position="297"/>
    </location>
</feature>
<evidence type="ECO:0000313" key="5">
    <source>
        <dbReference type="EMBL" id="KAG2483119.1"/>
    </source>
</evidence>
<dbReference type="PANTHER" id="PTHR32419:SF6">
    <property type="entry name" value="GLUTATHIONE S-TRANSFERASE OMEGA-LIKE 1-RELATED"/>
    <property type="match status" value="1"/>
</dbReference>
<dbReference type="SUPFAM" id="SSF47616">
    <property type="entry name" value="GST C-terminal domain-like"/>
    <property type="match status" value="1"/>
</dbReference>
<feature type="binding site" evidence="2">
    <location>
        <begin position="130"/>
        <end position="133"/>
    </location>
    <ligand>
        <name>glutathione</name>
        <dbReference type="ChEBI" id="CHEBI:57925"/>
    </ligand>
</feature>
<feature type="binding site" evidence="2">
    <location>
        <begin position="148"/>
        <end position="149"/>
    </location>
    <ligand>
        <name>glutathione</name>
        <dbReference type="ChEBI" id="CHEBI:57925"/>
    </ligand>
</feature>
<gene>
    <name evidence="5" type="ORF">HYH03_018009</name>
</gene>
<feature type="active site" description="Proton donor/acceptor" evidence="1">
    <location>
        <position position="196"/>
    </location>
</feature>
<dbReference type="Pfam" id="PF13410">
    <property type="entry name" value="GST_C_2"/>
    <property type="match status" value="1"/>
</dbReference>
<reference evidence="5" key="1">
    <citation type="journal article" date="2020" name="bioRxiv">
        <title>Comparative genomics of Chlamydomonas.</title>
        <authorList>
            <person name="Craig R.J."/>
            <person name="Hasan A.R."/>
            <person name="Ness R.W."/>
            <person name="Keightley P.D."/>
        </authorList>
    </citation>
    <scope>NUCLEOTIDE SEQUENCE</scope>
    <source>
        <strain evidence="5">CCAP 11/70</strain>
    </source>
</reference>
<dbReference type="CDD" id="cd03190">
    <property type="entry name" value="GST_C_Omega_like"/>
    <property type="match status" value="1"/>
</dbReference>
<keyword evidence="6" id="KW-1185">Reference proteome</keyword>
<comment type="caution">
    <text evidence="5">The sequence shown here is derived from an EMBL/GenBank/DDBJ whole genome shotgun (WGS) entry which is preliminary data.</text>
</comment>
<dbReference type="FunFam" id="3.40.30.10:FF:000499">
    <property type="entry name" value="Glutathione S-transferase"/>
    <property type="match status" value="1"/>
</dbReference>
<dbReference type="AlphaFoldDB" id="A0A835XGU0"/>
<dbReference type="PIRSF" id="PIRSF015753">
    <property type="entry name" value="GST"/>
    <property type="match status" value="1"/>
</dbReference>
<feature type="binding site" evidence="2">
    <location>
        <position position="82"/>
    </location>
    <ligand>
        <name>glutathione</name>
        <dbReference type="ChEBI" id="CHEBI:57925"/>
    </ligand>
</feature>
<dbReference type="PROSITE" id="PS50405">
    <property type="entry name" value="GST_CTER"/>
    <property type="match status" value="1"/>
</dbReference>
<dbReference type="GO" id="GO:0004364">
    <property type="term" value="F:glutathione transferase activity"/>
    <property type="evidence" value="ECO:0007669"/>
    <property type="project" value="InterPro"/>
</dbReference>
<dbReference type="Pfam" id="PF13409">
    <property type="entry name" value="GST_N_2"/>
    <property type="match status" value="1"/>
</dbReference>
<protein>
    <recommendedName>
        <fullName evidence="4">GST C-terminal domain-containing protein</fullName>
    </recommendedName>
</protein>
<dbReference type="InterPro" id="IPR016639">
    <property type="entry name" value="GST_Omega/GSH"/>
</dbReference>
<evidence type="ECO:0000256" key="2">
    <source>
        <dbReference type="PIRSR" id="PIRSR015753-2"/>
    </source>
</evidence>
<dbReference type="Proteomes" id="UP000612055">
    <property type="component" value="Unassembled WGS sequence"/>
</dbReference>
<dbReference type="InterPro" id="IPR004045">
    <property type="entry name" value="Glutathione_S-Trfase_N"/>
</dbReference>
<evidence type="ECO:0000256" key="3">
    <source>
        <dbReference type="PIRSR" id="PIRSR015753-3"/>
    </source>
</evidence>
<dbReference type="InterPro" id="IPR036282">
    <property type="entry name" value="Glutathione-S-Trfase_C_sf"/>
</dbReference>
<dbReference type="SUPFAM" id="SSF52833">
    <property type="entry name" value="Thioredoxin-like"/>
    <property type="match status" value="1"/>
</dbReference>
<evidence type="ECO:0000256" key="1">
    <source>
        <dbReference type="PIRSR" id="PIRSR015753-1"/>
    </source>
</evidence>
<evidence type="ECO:0000313" key="6">
    <source>
        <dbReference type="Proteomes" id="UP000612055"/>
    </source>
</evidence>
<dbReference type="GO" id="GO:0005737">
    <property type="term" value="C:cytoplasm"/>
    <property type="evidence" value="ECO:0007669"/>
    <property type="project" value="TreeGrafter"/>
</dbReference>
<accession>A0A835XGU0</accession>
<feature type="domain" description="GST C-terminal" evidence="4">
    <location>
        <begin position="174"/>
        <end position="303"/>
    </location>
</feature>